<keyword evidence="1" id="KW-0472">Membrane</keyword>
<accession>A0ABW2DI44</accession>
<comment type="caution">
    <text evidence="2">The sequence shown here is derived from an EMBL/GenBank/DDBJ whole genome shotgun (WGS) entry which is preliminary data.</text>
</comment>
<evidence type="ECO:0008006" key="4">
    <source>
        <dbReference type="Google" id="ProtNLM"/>
    </source>
</evidence>
<evidence type="ECO:0000313" key="2">
    <source>
        <dbReference type="EMBL" id="MFC6996243.1"/>
    </source>
</evidence>
<keyword evidence="1" id="KW-0812">Transmembrane</keyword>
<evidence type="ECO:0000256" key="1">
    <source>
        <dbReference type="SAM" id="Phobius"/>
    </source>
</evidence>
<protein>
    <recommendedName>
        <fullName evidence="4">DUF3379 family protein</fullName>
    </recommendedName>
</protein>
<dbReference type="EMBL" id="JBHSYQ010000003">
    <property type="protein sequence ID" value="MFC6996243.1"/>
    <property type="molecule type" value="Genomic_DNA"/>
</dbReference>
<sequence>MEQTSNTSTHLVQPKDFARTVESIMHVYQGNHDVLPELLSDAGKLMLKARQKMTPVQMILSVAAVAIGAIVLVSYSGHQFADAEEVKDDNNSGDNK</sequence>
<reference evidence="3" key="1">
    <citation type="journal article" date="2019" name="Int. J. Syst. Evol. Microbiol.">
        <title>The Global Catalogue of Microorganisms (GCM) 10K type strain sequencing project: providing services to taxonomists for standard genome sequencing and annotation.</title>
        <authorList>
            <consortium name="The Broad Institute Genomics Platform"/>
            <consortium name="The Broad Institute Genome Sequencing Center for Infectious Disease"/>
            <person name="Wu L."/>
            <person name="Ma J."/>
        </authorList>
    </citation>
    <scope>NUCLEOTIDE SEQUENCE [LARGE SCALE GENOMIC DNA]</scope>
    <source>
        <strain evidence="3">CGMCC 4.7393</strain>
    </source>
</reference>
<feature type="transmembrane region" description="Helical" evidence="1">
    <location>
        <begin position="56"/>
        <end position="75"/>
    </location>
</feature>
<keyword evidence="1" id="KW-1133">Transmembrane helix</keyword>
<proteinExistence type="predicted"/>
<name>A0ABW2DI44_9BACT</name>
<gene>
    <name evidence="2" type="ORF">ACFQHR_01345</name>
</gene>
<dbReference type="RefSeq" id="WP_066619844.1">
    <property type="nucleotide sequence ID" value="NZ_JBHSYQ010000003.1"/>
</dbReference>
<evidence type="ECO:0000313" key="3">
    <source>
        <dbReference type="Proteomes" id="UP001596405"/>
    </source>
</evidence>
<organism evidence="2 3">
    <name type="scientific">Rufibacter roseus</name>
    <dbReference type="NCBI Taxonomy" id="1567108"/>
    <lineage>
        <taxon>Bacteria</taxon>
        <taxon>Pseudomonadati</taxon>
        <taxon>Bacteroidota</taxon>
        <taxon>Cytophagia</taxon>
        <taxon>Cytophagales</taxon>
        <taxon>Hymenobacteraceae</taxon>
        <taxon>Rufibacter</taxon>
    </lineage>
</organism>
<dbReference type="Proteomes" id="UP001596405">
    <property type="component" value="Unassembled WGS sequence"/>
</dbReference>
<keyword evidence="3" id="KW-1185">Reference proteome</keyword>